<sequence length="192" mass="19887">MVALIQHSFFPLLAAGAVLGAASRIVPAGPARVVLQGIAAVVFFVPQIAVFVVGNFAVALVLHRGLLMALWLVAGGAITVWQARQTLASSAAKRGLVRGPVLLGAAGAFVALAGLWLGSVVVRDIALPRGVVQGLVTKMWVTTWSGGPYWHVAVNGAPLNVTRDVYTRLRPGMEVRVQVGAGSATVLAVLGR</sequence>
<accession>A0A537JP32</accession>
<organism evidence="2 3">
    <name type="scientific">Candidatus Segetimicrobium genomatis</name>
    <dbReference type="NCBI Taxonomy" id="2569760"/>
    <lineage>
        <taxon>Bacteria</taxon>
        <taxon>Bacillati</taxon>
        <taxon>Candidatus Sysuimicrobiota</taxon>
        <taxon>Candidatus Sysuimicrobiia</taxon>
        <taxon>Candidatus Sysuimicrobiales</taxon>
        <taxon>Candidatus Segetimicrobiaceae</taxon>
        <taxon>Candidatus Segetimicrobium</taxon>
    </lineage>
</organism>
<gene>
    <name evidence="2" type="ORF">E6H04_00385</name>
</gene>
<comment type="caution">
    <text evidence="2">The sequence shown here is derived from an EMBL/GenBank/DDBJ whole genome shotgun (WGS) entry which is preliminary data.</text>
</comment>
<dbReference type="EMBL" id="VBAO01000011">
    <property type="protein sequence ID" value="TMI84926.1"/>
    <property type="molecule type" value="Genomic_DNA"/>
</dbReference>
<evidence type="ECO:0000256" key="1">
    <source>
        <dbReference type="SAM" id="Phobius"/>
    </source>
</evidence>
<dbReference type="AlphaFoldDB" id="A0A537JP32"/>
<keyword evidence="1" id="KW-0812">Transmembrane</keyword>
<keyword evidence="1" id="KW-0472">Membrane</keyword>
<feature type="transmembrane region" description="Helical" evidence="1">
    <location>
        <begin position="101"/>
        <end position="122"/>
    </location>
</feature>
<proteinExistence type="predicted"/>
<dbReference type="Proteomes" id="UP000320048">
    <property type="component" value="Unassembled WGS sequence"/>
</dbReference>
<evidence type="ECO:0000313" key="3">
    <source>
        <dbReference type="Proteomes" id="UP000320048"/>
    </source>
</evidence>
<feature type="transmembrane region" description="Helical" evidence="1">
    <location>
        <begin position="65"/>
        <end position="81"/>
    </location>
</feature>
<evidence type="ECO:0000313" key="2">
    <source>
        <dbReference type="EMBL" id="TMI84926.1"/>
    </source>
</evidence>
<feature type="transmembrane region" description="Helical" evidence="1">
    <location>
        <begin position="34"/>
        <end position="58"/>
    </location>
</feature>
<name>A0A537JP32_9BACT</name>
<reference evidence="2 3" key="1">
    <citation type="journal article" date="2019" name="Nat. Microbiol.">
        <title>Mediterranean grassland soil C-N compound turnover is dependent on rainfall and depth, and is mediated by genomically divergent microorganisms.</title>
        <authorList>
            <person name="Diamond S."/>
            <person name="Andeer P.F."/>
            <person name="Li Z."/>
            <person name="Crits-Christoph A."/>
            <person name="Burstein D."/>
            <person name="Anantharaman K."/>
            <person name="Lane K.R."/>
            <person name="Thomas B.C."/>
            <person name="Pan C."/>
            <person name="Northen T.R."/>
            <person name="Banfield J.F."/>
        </authorList>
    </citation>
    <scope>NUCLEOTIDE SEQUENCE [LARGE SCALE GENOMIC DNA]</scope>
    <source>
        <strain evidence="2">NP_7</strain>
    </source>
</reference>
<keyword evidence="1" id="KW-1133">Transmembrane helix</keyword>
<protein>
    <submittedName>
        <fullName evidence="2">Uncharacterized protein</fullName>
    </submittedName>
</protein>